<comment type="caution">
    <text evidence="4">The sequence shown here is derived from an EMBL/GenBank/DDBJ whole genome shotgun (WGS) entry which is preliminary data.</text>
</comment>
<reference evidence="4 5" key="1">
    <citation type="submission" date="2017-08" db="EMBL/GenBank/DDBJ databases">
        <title>Infants hospitalized years apart are colonized by the same room-sourced microbial strains.</title>
        <authorList>
            <person name="Brooks B."/>
            <person name="Olm M.R."/>
            <person name="Firek B.A."/>
            <person name="Baker R."/>
            <person name="Thomas B.C."/>
            <person name="Morowitz M.J."/>
            <person name="Banfield J.F."/>
        </authorList>
    </citation>
    <scope>NUCLEOTIDE SEQUENCE [LARGE SCALE GENOMIC DNA]</scope>
    <source>
        <strain evidence="4">S2_005_003_R2_42</strain>
    </source>
</reference>
<dbReference type="Gene3D" id="3.10.350.10">
    <property type="entry name" value="LysM domain"/>
    <property type="match status" value="1"/>
</dbReference>
<evidence type="ECO:0000313" key="5">
    <source>
        <dbReference type="Proteomes" id="UP000249046"/>
    </source>
</evidence>
<dbReference type="PANTHER" id="PTHR33734:SF22">
    <property type="entry name" value="MEMBRANE-BOUND LYTIC MUREIN TRANSGLYCOSYLASE D"/>
    <property type="match status" value="1"/>
</dbReference>
<dbReference type="InterPro" id="IPR008258">
    <property type="entry name" value="Transglycosylase_SLT_dom_1"/>
</dbReference>
<organism evidence="4 5">
    <name type="scientific">Rhodanobacter denitrificans</name>
    <dbReference type="NCBI Taxonomy" id="666685"/>
    <lineage>
        <taxon>Bacteria</taxon>
        <taxon>Pseudomonadati</taxon>
        <taxon>Pseudomonadota</taxon>
        <taxon>Gammaproteobacteria</taxon>
        <taxon>Lysobacterales</taxon>
        <taxon>Rhodanobacteraceae</taxon>
        <taxon>Rhodanobacter</taxon>
    </lineage>
</organism>
<sequence length="448" mass="48481">MRWATRSGAGLLMLGLAACGTLPRHAPAPASPAPPVPPPTTPTRPVASKPAPPVEPAAVTERSPWQRIREGLAMPGCDHGADAMRWAHRYAASPRRFEASWTQAMPLALWVLDEIERRDLPTEFVFLPYVESHYRPLPGRGDQPAGMWQLTATTARGQGLRVSADYDGRLDLAESTRASLDLIALYEEKFADWRLANMAFNAGEFRVRRLIEPLGGKRLSPDELARLALSRTTHEHLDKLMALACIASDPARFGVQLPEPAASDRLRSVALARPVDLRVAAHLAGIDVDTLKRLNAGHLRTRVAADAPPRLILPAPQAQRFEALSADLPDALWSDWRELRTRHATDVASLASAAGVDANLVGLANGLSADAPIADGARVLLPGREQAAPAPEAEHARTAVHVVKSGDTLGAIARRYRVKLAQLLRWNALTATTTLRPGDRIRVGPPSS</sequence>
<dbReference type="InterPro" id="IPR018392">
    <property type="entry name" value="LysM"/>
</dbReference>
<dbReference type="SUPFAM" id="SSF54106">
    <property type="entry name" value="LysM domain"/>
    <property type="match status" value="1"/>
</dbReference>
<evidence type="ECO:0000256" key="1">
    <source>
        <dbReference type="SAM" id="MobiDB-lite"/>
    </source>
</evidence>
<dbReference type="PROSITE" id="PS51257">
    <property type="entry name" value="PROKAR_LIPOPROTEIN"/>
    <property type="match status" value="1"/>
</dbReference>
<dbReference type="PROSITE" id="PS51782">
    <property type="entry name" value="LYSM"/>
    <property type="match status" value="1"/>
</dbReference>
<dbReference type="PANTHER" id="PTHR33734">
    <property type="entry name" value="LYSM DOMAIN-CONTAINING GPI-ANCHORED PROTEIN 2"/>
    <property type="match status" value="1"/>
</dbReference>
<dbReference type="EMBL" id="QFPO01000015">
    <property type="protein sequence ID" value="PZQ11671.1"/>
    <property type="molecule type" value="Genomic_DNA"/>
</dbReference>
<proteinExistence type="predicted"/>
<dbReference type="GO" id="GO:0008932">
    <property type="term" value="F:lytic endotransglycosylase activity"/>
    <property type="evidence" value="ECO:0007669"/>
    <property type="project" value="TreeGrafter"/>
</dbReference>
<dbReference type="SMART" id="SM00257">
    <property type="entry name" value="LysM"/>
    <property type="match status" value="1"/>
</dbReference>
<dbReference type="Pfam" id="PF01464">
    <property type="entry name" value="SLT"/>
    <property type="match status" value="1"/>
</dbReference>
<feature type="domain" description="LysM" evidence="3">
    <location>
        <begin position="399"/>
        <end position="443"/>
    </location>
</feature>
<gene>
    <name evidence="4" type="ORF">DI564_14255</name>
</gene>
<protein>
    <recommendedName>
        <fullName evidence="3">LysM domain-containing protein</fullName>
    </recommendedName>
</protein>
<dbReference type="CDD" id="cd00118">
    <property type="entry name" value="LysM"/>
    <property type="match status" value="1"/>
</dbReference>
<feature type="region of interest" description="Disordered" evidence="1">
    <location>
        <begin position="26"/>
        <end position="64"/>
    </location>
</feature>
<accession>A0A2W5K4C2</accession>
<keyword evidence="2" id="KW-0732">Signal</keyword>
<feature type="signal peptide" evidence="2">
    <location>
        <begin position="1"/>
        <end position="26"/>
    </location>
</feature>
<dbReference type="Gene3D" id="1.10.530.10">
    <property type="match status" value="1"/>
</dbReference>
<dbReference type="InterPro" id="IPR023346">
    <property type="entry name" value="Lysozyme-like_dom_sf"/>
</dbReference>
<feature type="compositionally biased region" description="Pro residues" evidence="1">
    <location>
        <begin position="29"/>
        <end position="42"/>
    </location>
</feature>
<dbReference type="Pfam" id="PF01476">
    <property type="entry name" value="LysM"/>
    <property type="match status" value="1"/>
</dbReference>
<evidence type="ECO:0000256" key="2">
    <source>
        <dbReference type="SAM" id="SignalP"/>
    </source>
</evidence>
<dbReference type="SUPFAM" id="SSF53955">
    <property type="entry name" value="Lysozyme-like"/>
    <property type="match status" value="1"/>
</dbReference>
<evidence type="ECO:0000259" key="3">
    <source>
        <dbReference type="PROSITE" id="PS51782"/>
    </source>
</evidence>
<evidence type="ECO:0000313" key="4">
    <source>
        <dbReference type="EMBL" id="PZQ11671.1"/>
    </source>
</evidence>
<dbReference type="AlphaFoldDB" id="A0A2W5K4C2"/>
<dbReference type="InterPro" id="IPR036779">
    <property type="entry name" value="LysM_dom_sf"/>
</dbReference>
<dbReference type="Proteomes" id="UP000249046">
    <property type="component" value="Unassembled WGS sequence"/>
</dbReference>
<feature type="chain" id="PRO_5015951512" description="LysM domain-containing protein" evidence="2">
    <location>
        <begin position="27"/>
        <end position="448"/>
    </location>
</feature>
<name>A0A2W5K4C2_9GAMM</name>